<comment type="similarity">
    <text evidence="2 11 12">Belongs to the TonB-dependent receptor family.</text>
</comment>
<proteinExistence type="inferred from homology"/>
<dbReference type="PROSITE" id="PS52016">
    <property type="entry name" value="TONB_DEPENDENT_REC_3"/>
    <property type="match status" value="1"/>
</dbReference>
<dbReference type="Pfam" id="PF07715">
    <property type="entry name" value="Plug"/>
    <property type="match status" value="1"/>
</dbReference>
<dbReference type="InterPro" id="IPR037066">
    <property type="entry name" value="Plug_dom_sf"/>
</dbReference>
<evidence type="ECO:0000256" key="10">
    <source>
        <dbReference type="ARBA" id="ARBA00023237"/>
    </source>
</evidence>
<comment type="caution">
    <text evidence="15">The sequence shown here is derived from an EMBL/GenBank/DDBJ whole genome shotgun (WGS) entry which is preliminary data.</text>
</comment>
<dbReference type="Gene3D" id="2.40.170.20">
    <property type="entry name" value="TonB-dependent receptor, beta-barrel domain"/>
    <property type="match status" value="1"/>
</dbReference>
<evidence type="ECO:0000313" key="15">
    <source>
        <dbReference type="EMBL" id="GAA0745173.1"/>
    </source>
</evidence>
<gene>
    <name evidence="15" type="ORF">GCM10009107_11450</name>
</gene>
<protein>
    <recommendedName>
        <fullName evidence="17">TonB-dependent receptor</fullName>
    </recommendedName>
</protein>
<evidence type="ECO:0000256" key="1">
    <source>
        <dbReference type="ARBA" id="ARBA00004571"/>
    </source>
</evidence>
<evidence type="ECO:0000256" key="11">
    <source>
        <dbReference type="PROSITE-ProRule" id="PRU01360"/>
    </source>
</evidence>
<dbReference type="InterPro" id="IPR012910">
    <property type="entry name" value="Plug_dom"/>
</dbReference>
<accession>A0ABP3UYP1</accession>
<evidence type="ECO:0000256" key="7">
    <source>
        <dbReference type="ARBA" id="ARBA00023077"/>
    </source>
</evidence>
<keyword evidence="9" id="KW-0675">Receptor</keyword>
<keyword evidence="10 11" id="KW-0998">Cell outer membrane</keyword>
<comment type="subcellular location">
    <subcellularLocation>
        <location evidence="1 11">Cell outer membrane</location>
        <topology evidence="1 11">Multi-pass membrane protein</topology>
    </subcellularLocation>
</comment>
<keyword evidence="5 11" id="KW-0812">Transmembrane</keyword>
<sequence>MKLCPAWLPEPGDWPLPACVLSMLFRKSCRCAWGAGLLSLALLGAARADDLTELPLEQLMNTEVLSAARFARQVTDAASAVSLLTAQDIQALGLRTLGEVLDQMRGLQVSADTSYLYLGARGFGGPGAYAGRVLMLVDGVPASDNLFDQIFLGHDALIDVAMIDRIEYAPGAGSAMYGNNAFLGVINIVTRRGRDLNGLEAAVSGGRNGDGKLRLSWGQRADNGAEWLASLTLHANDGTPSSDLGKIPYEDSDAEAWQLLLKGQWQAFSLQLLSSARTVRSQYPSVPATTSQQDGGHVVSLGHDHSFDDGALAGWRSSVRAQLGGQRYNYDVDLQGYHGSIRAEGAWWSLDTQASYEGWQRQRVVLGLRLREDPKLHYDQVDSGYPDENLAMHRRSLGLSVEDELRLSEQLVATLGLRADRRTNVDWTYSPRAAMVWTPLPDWQFKGSLGRATRFASAAEESFGLSPQDHGEHVLHRELATEYRHDTLRWLATVYDYRVSEMIWPDQDITALRGHGLELEAEWQWQGLRLRASQAFQRSHNNLGNELAYSPHHISKLQLSVPLDGERWRLSAAVRRTSSYLPTWDGYTPKDLVPVPSSTRVDLTLQALKLIGPLDLTIGLRNAGNTPEHGLDPYMGTPAEMGRKVRYGWIELRGHF</sequence>
<evidence type="ECO:0000256" key="8">
    <source>
        <dbReference type="ARBA" id="ARBA00023136"/>
    </source>
</evidence>
<evidence type="ECO:0000256" key="2">
    <source>
        <dbReference type="ARBA" id="ARBA00009810"/>
    </source>
</evidence>
<keyword evidence="4 11" id="KW-1134">Transmembrane beta strand</keyword>
<keyword evidence="7 12" id="KW-0798">TonB box</keyword>
<dbReference type="Gene3D" id="2.170.130.10">
    <property type="entry name" value="TonB-dependent receptor, plug domain"/>
    <property type="match status" value="1"/>
</dbReference>
<evidence type="ECO:0000256" key="3">
    <source>
        <dbReference type="ARBA" id="ARBA00022448"/>
    </source>
</evidence>
<dbReference type="Pfam" id="PF00593">
    <property type="entry name" value="TonB_dep_Rec_b-barrel"/>
    <property type="match status" value="1"/>
</dbReference>
<keyword evidence="3 11" id="KW-0813">Transport</keyword>
<evidence type="ECO:0000256" key="12">
    <source>
        <dbReference type="RuleBase" id="RU003357"/>
    </source>
</evidence>
<keyword evidence="8 11" id="KW-0472">Membrane</keyword>
<organism evidence="15 16">
    <name type="scientific">Ideonella azotifigens</name>
    <dbReference type="NCBI Taxonomy" id="513160"/>
    <lineage>
        <taxon>Bacteria</taxon>
        <taxon>Pseudomonadati</taxon>
        <taxon>Pseudomonadota</taxon>
        <taxon>Betaproteobacteria</taxon>
        <taxon>Burkholderiales</taxon>
        <taxon>Sphaerotilaceae</taxon>
        <taxon>Ideonella</taxon>
    </lineage>
</organism>
<evidence type="ECO:0000256" key="6">
    <source>
        <dbReference type="ARBA" id="ARBA00022729"/>
    </source>
</evidence>
<evidence type="ECO:0000256" key="9">
    <source>
        <dbReference type="ARBA" id="ARBA00023170"/>
    </source>
</evidence>
<evidence type="ECO:0000313" key="16">
    <source>
        <dbReference type="Proteomes" id="UP001500279"/>
    </source>
</evidence>
<name>A0ABP3UYP1_9BURK</name>
<dbReference type="Proteomes" id="UP001500279">
    <property type="component" value="Unassembled WGS sequence"/>
</dbReference>
<evidence type="ECO:0008006" key="17">
    <source>
        <dbReference type="Google" id="ProtNLM"/>
    </source>
</evidence>
<feature type="domain" description="TonB-dependent receptor plug" evidence="14">
    <location>
        <begin position="75"/>
        <end position="185"/>
    </location>
</feature>
<evidence type="ECO:0000259" key="13">
    <source>
        <dbReference type="Pfam" id="PF00593"/>
    </source>
</evidence>
<dbReference type="InterPro" id="IPR036942">
    <property type="entry name" value="Beta-barrel_TonB_sf"/>
</dbReference>
<dbReference type="EMBL" id="BAAAEW010000004">
    <property type="protein sequence ID" value="GAA0745173.1"/>
    <property type="molecule type" value="Genomic_DNA"/>
</dbReference>
<dbReference type="PANTHER" id="PTHR30069:SF29">
    <property type="entry name" value="HEMOGLOBIN AND HEMOGLOBIN-HAPTOGLOBIN-BINDING PROTEIN 1-RELATED"/>
    <property type="match status" value="1"/>
</dbReference>
<dbReference type="InterPro" id="IPR000531">
    <property type="entry name" value="Beta-barrel_TonB"/>
</dbReference>
<keyword evidence="6" id="KW-0732">Signal</keyword>
<dbReference type="PANTHER" id="PTHR30069">
    <property type="entry name" value="TONB-DEPENDENT OUTER MEMBRANE RECEPTOR"/>
    <property type="match status" value="1"/>
</dbReference>
<evidence type="ECO:0000259" key="14">
    <source>
        <dbReference type="Pfam" id="PF07715"/>
    </source>
</evidence>
<dbReference type="SUPFAM" id="SSF56935">
    <property type="entry name" value="Porins"/>
    <property type="match status" value="1"/>
</dbReference>
<dbReference type="InterPro" id="IPR039426">
    <property type="entry name" value="TonB-dep_rcpt-like"/>
</dbReference>
<evidence type="ECO:0000256" key="4">
    <source>
        <dbReference type="ARBA" id="ARBA00022452"/>
    </source>
</evidence>
<reference evidence="16" key="1">
    <citation type="journal article" date="2019" name="Int. J. Syst. Evol. Microbiol.">
        <title>The Global Catalogue of Microorganisms (GCM) 10K type strain sequencing project: providing services to taxonomists for standard genome sequencing and annotation.</title>
        <authorList>
            <consortium name="The Broad Institute Genomics Platform"/>
            <consortium name="The Broad Institute Genome Sequencing Center for Infectious Disease"/>
            <person name="Wu L."/>
            <person name="Ma J."/>
        </authorList>
    </citation>
    <scope>NUCLEOTIDE SEQUENCE [LARGE SCALE GENOMIC DNA]</scope>
    <source>
        <strain evidence="16">JCM 15503</strain>
    </source>
</reference>
<evidence type="ECO:0000256" key="5">
    <source>
        <dbReference type="ARBA" id="ARBA00022692"/>
    </source>
</evidence>
<feature type="domain" description="TonB-dependent receptor-like beta-barrel" evidence="13">
    <location>
        <begin position="270"/>
        <end position="622"/>
    </location>
</feature>
<keyword evidence="16" id="KW-1185">Reference proteome</keyword>